<evidence type="ECO:0000256" key="1">
    <source>
        <dbReference type="SAM" id="MobiDB-lite"/>
    </source>
</evidence>
<protein>
    <recommendedName>
        <fullName evidence="2">2EXR domain-containing protein</fullName>
    </recommendedName>
</protein>
<proteinExistence type="predicted"/>
<evidence type="ECO:0000259" key="2">
    <source>
        <dbReference type="Pfam" id="PF20150"/>
    </source>
</evidence>
<accession>A0A9X0AK39</accession>
<sequence length="399" mass="45421">MSDDTIDRQHTSLEDETNDEKIPKTSITVTPSLRSKTHLFAAESIKTFHKFSELPRELQLMIFQNALPASRIVCINFYVIDRGGAISAGLYVCIAKSPGLLPLLETCTASNASIYLDGGFVKIKVEPLKSGPALYSRGIRTRDFPVHYEDLGNKKRNYTYMRPSQDILMVNANSLLKLYRYGGSLNLEGVTHIALRDIEWVPAMDSMVDSQKAVQGMIDLLNLIEAQCSNLKRLSFVANIYGHYGDRTTNDTQLLDINNDLLKLDLRDKRGYEVPDSANCRLYEMLSCLLRERNFFDHKIQKHHERIEEQGNKDSIAYWKGVEVVYCLHCRSKNYHDESKFYIPNPYIPLLDCFVRCNDDGTLATLLEDVPDSLIELRNTLSLIKSRNEMPVGIQLVAN</sequence>
<comment type="caution">
    <text evidence="3">The sequence shown here is derived from an EMBL/GenBank/DDBJ whole genome shotgun (WGS) entry which is preliminary data.</text>
</comment>
<dbReference type="InterPro" id="IPR045518">
    <property type="entry name" value="2EXR"/>
</dbReference>
<evidence type="ECO:0000313" key="4">
    <source>
        <dbReference type="Proteomes" id="UP001152300"/>
    </source>
</evidence>
<reference evidence="3" key="1">
    <citation type="submission" date="2022-11" db="EMBL/GenBank/DDBJ databases">
        <title>Genome Resource of Sclerotinia nivalis Strain SnTB1, a Plant Pathogen Isolated from American Ginseng.</title>
        <authorList>
            <person name="Fan S."/>
        </authorList>
    </citation>
    <scope>NUCLEOTIDE SEQUENCE</scope>
    <source>
        <strain evidence="3">SnTB1</strain>
    </source>
</reference>
<gene>
    <name evidence="3" type="ORF">OCU04_006589</name>
</gene>
<name>A0A9X0AK39_9HELO</name>
<dbReference type="EMBL" id="JAPEIS010000007">
    <property type="protein sequence ID" value="KAJ8064242.1"/>
    <property type="molecule type" value="Genomic_DNA"/>
</dbReference>
<evidence type="ECO:0000313" key="3">
    <source>
        <dbReference type="EMBL" id="KAJ8064242.1"/>
    </source>
</evidence>
<dbReference type="Proteomes" id="UP001152300">
    <property type="component" value="Unassembled WGS sequence"/>
</dbReference>
<dbReference type="AlphaFoldDB" id="A0A9X0AK39"/>
<organism evidence="3 4">
    <name type="scientific">Sclerotinia nivalis</name>
    <dbReference type="NCBI Taxonomy" id="352851"/>
    <lineage>
        <taxon>Eukaryota</taxon>
        <taxon>Fungi</taxon>
        <taxon>Dikarya</taxon>
        <taxon>Ascomycota</taxon>
        <taxon>Pezizomycotina</taxon>
        <taxon>Leotiomycetes</taxon>
        <taxon>Helotiales</taxon>
        <taxon>Sclerotiniaceae</taxon>
        <taxon>Sclerotinia</taxon>
    </lineage>
</organism>
<feature type="region of interest" description="Disordered" evidence="1">
    <location>
        <begin position="1"/>
        <end position="21"/>
    </location>
</feature>
<dbReference type="Pfam" id="PF20150">
    <property type="entry name" value="2EXR"/>
    <property type="match status" value="1"/>
</dbReference>
<dbReference type="OrthoDB" id="3544787at2759"/>
<feature type="domain" description="2EXR" evidence="2">
    <location>
        <begin position="48"/>
        <end position="168"/>
    </location>
</feature>
<keyword evidence="4" id="KW-1185">Reference proteome</keyword>